<evidence type="ECO:0000259" key="1">
    <source>
        <dbReference type="Pfam" id="PF01872"/>
    </source>
</evidence>
<accession>A0ABS2HHX6</accession>
<dbReference type="InterPro" id="IPR024072">
    <property type="entry name" value="DHFR-like_dom_sf"/>
</dbReference>
<dbReference type="Pfam" id="PF01872">
    <property type="entry name" value="RibD_C"/>
    <property type="match status" value="1"/>
</dbReference>
<evidence type="ECO:0000313" key="2">
    <source>
        <dbReference type="EMBL" id="MBM7035442.1"/>
    </source>
</evidence>
<sequence length="187" mass="20846">MKCSVYIAASVDGYIAKHNGDVSWLDSVGNRQADMGDHADMGWHAYFSSVDCLIMGRKCMQVIADMNLSLEQWPYGDTRIVVLSNTLKQLPNTLHGNVELYSGDIYSLMELLEQDGHKHVYVDGGQTIQSFLELKLIHQITITRAPILLGGGIPLFAKMPLPILLKKAKSIAYANDFVQEHYAVSYL</sequence>
<dbReference type="EMBL" id="JAFEUM010000001">
    <property type="protein sequence ID" value="MBM7035442.1"/>
    <property type="molecule type" value="Genomic_DNA"/>
</dbReference>
<proteinExistence type="predicted"/>
<feature type="domain" description="Bacterial bifunctional deaminase-reductase C-terminal" evidence="1">
    <location>
        <begin position="7"/>
        <end position="178"/>
    </location>
</feature>
<name>A0ABS2HHX6_9VIBR</name>
<gene>
    <name evidence="2" type="ORF">JQC93_03400</name>
</gene>
<keyword evidence="3" id="KW-1185">Reference proteome</keyword>
<dbReference type="Gene3D" id="3.40.430.10">
    <property type="entry name" value="Dihydrofolate Reductase, subunit A"/>
    <property type="match status" value="1"/>
</dbReference>
<organism evidence="2 3">
    <name type="scientific">Vibrio ulleungensis</name>
    <dbReference type="NCBI Taxonomy" id="2807619"/>
    <lineage>
        <taxon>Bacteria</taxon>
        <taxon>Pseudomonadati</taxon>
        <taxon>Pseudomonadota</taxon>
        <taxon>Gammaproteobacteria</taxon>
        <taxon>Vibrionales</taxon>
        <taxon>Vibrionaceae</taxon>
        <taxon>Vibrio</taxon>
    </lineage>
</organism>
<dbReference type="RefSeq" id="WP_205157042.1">
    <property type="nucleotide sequence ID" value="NZ_JAFEUM010000001.1"/>
</dbReference>
<dbReference type="PANTHER" id="PTHR38011">
    <property type="entry name" value="DIHYDROFOLATE REDUCTASE FAMILY PROTEIN (AFU_ORTHOLOGUE AFUA_8G06820)"/>
    <property type="match status" value="1"/>
</dbReference>
<dbReference type="PANTHER" id="PTHR38011:SF11">
    <property type="entry name" value="2,5-DIAMINO-6-RIBOSYLAMINO-4(3H)-PYRIMIDINONE 5'-PHOSPHATE REDUCTASE"/>
    <property type="match status" value="1"/>
</dbReference>
<dbReference type="InterPro" id="IPR002734">
    <property type="entry name" value="RibDG_C"/>
</dbReference>
<comment type="caution">
    <text evidence="2">The sequence shown here is derived from an EMBL/GenBank/DDBJ whole genome shotgun (WGS) entry which is preliminary data.</text>
</comment>
<dbReference type="InterPro" id="IPR050765">
    <property type="entry name" value="Riboflavin_Biosynth_HTPR"/>
</dbReference>
<dbReference type="Proteomes" id="UP000809621">
    <property type="component" value="Unassembled WGS sequence"/>
</dbReference>
<reference evidence="2 3" key="1">
    <citation type="submission" date="2021-02" db="EMBL/GenBank/DDBJ databases">
        <authorList>
            <person name="Park J.-S."/>
        </authorList>
    </citation>
    <scope>NUCLEOTIDE SEQUENCE [LARGE SCALE GENOMIC DNA]</scope>
    <source>
        <strain evidence="2 3">188UL20-2</strain>
    </source>
</reference>
<evidence type="ECO:0000313" key="3">
    <source>
        <dbReference type="Proteomes" id="UP000809621"/>
    </source>
</evidence>
<protein>
    <submittedName>
        <fullName evidence="2">Dihydrofolate reductase</fullName>
    </submittedName>
</protein>
<dbReference type="SUPFAM" id="SSF53597">
    <property type="entry name" value="Dihydrofolate reductase-like"/>
    <property type="match status" value="1"/>
</dbReference>